<proteinExistence type="predicted"/>
<dbReference type="PANTHER" id="PTHR11746">
    <property type="entry name" value="O-METHYLTRANSFERASE"/>
    <property type="match status" value="1"/>
</dbReference>
<dbReference type="InterPro" id="IPR001077">
    <property type="entry name" value="COMT_C"/>
</dbReference>
<name>A0A835CCC9_9FABA</name>
<dbReference type="InterPro" id="IPR012967">
    <property type="entry name" value="COMT_dimerisation"/>
</dbReference>
<evidence type="ECO:0000313" key="7">
    <source>
        <dbReference type="Proteomes" id="UP000634136"/>
    </source>
</evidence>
<feature type="domain" description="O-methyltransferase C-terminal" evidence="4">
    <location>
        <begin position="142"/>
        <end position="334"/>
    </location>
</feature>
<feature type="domain" description="O-methyltransferase C-terminal" evidence="4">
    <location>
        <begin position="457"/>
        <end position="661"/>
    </location>
</feature>
<comment type="caution">
    <text evidence="6">The sequence shown here is derived from an EMBL/GenBank/DDBJ whole genome shotgun (WGS) entry which is preliminary data.</text>
</comment>
<evidence type="ECO:0000256" key="3">
    <source>
        <dbReference type="ARBA" id="ARBA00022691"/>
    </source>
</evidence>
<reference evidence="6" key="1">
    <citation type="submission" date="2020-09" db="EMBL/GenBank/DDBJ databases">
        <title>Genome-Enabled Discovery of Anthraquinone Biosynthesis in Senna tora.</title>
        <authorList>
            <person name="Kang S.-H."/>
            <person name="Pandey R.P."/>
            <person name="Lee C.-M."/>
            <person name="Sim J.-S."/>
            <person name="Jeong J.-T."/>
            <person name="Choi B.-S."/>
            <person name="Jung M."/>
            <person name="Ginzburg D."/>
            <person name="Zhao K."/>
            <person name="Won S.Y."/>
            <person name="Oh T.-J."/>
            <person name="Yu Y."/>
            <person name="Kim N.-H."/>
            <person name="Lee O.R."/>
            <person name="Lee T.-H."/>
            <person name="Bashyal P."/>
            <person name="Kim T.-S."/>
            <person name="Lee W.-H."/>
            <person name="Kawkins C."/>
            <person name="Kim C.-K."/>
            <person name="Kim J.S."/>
            <person name="Ahn B.O."/>
            <person name="Rhee S.Y."/>
            <person name="Sohng J.K."/>
        </authorList>
    </citation>
    <scope>NUCLEOTIDE SEQUENCE</scope>
    <source>
        <tissue evidence="6">Leaf</tissue>
    </source>
</reference>
<keyword evidence="7" id="KW-1185">Reference proteome</keyword>
<dbReference type="Gene3D" id="1.10.10.10">
    <property type="entry name" value="Winged helix-like DNA-binding domain superfamily/Winged helix DNA-binding domain"/>
    <property type="match status" value="2"/>
</dbReference>
<evidence type="ECO:0000259" key="4">
    <source>
        <dbReference type="Pfam" id="PF00891"/>
    </source>
</evidence>
<dbReference type="InterPro" id="IPR036388">
    <property type="entry name" value="WH-like_DNA-bd_sf"/>
</dbReference>
<dbReference type="Pfam" id="PF00891">
    <property type="entry name" value="Methyltransf_2"/>
    <property type="match status" value="2"/>
</dbReference>
<dbReference type="Pfam" id="PF08100">
    <property type="entry name" value="Dimerisation"/>
    <property type="match status" value="1"/>
</dbReference>
<evidence type="ECO:0000313" key="6">
    <source>
        <dbReference type="EMBL" id="KAF7836145.1"/>
    </source>
</evidence>
<dbReference type="Proteomes" id="UP000634136">
    <property type="component" value="Unassembled WGS sequence"/>
</dbReference>
<dbReference type="AlphaFoldDB" id="A0A835CCC9"/>
<dbReference type="GO" id="GO:0032259">
    <property type="term" value="P:methylation"/>
    <property type="evidence" value="ECO:0007669"/>
    <property type="project" value="UniProtKB-KW"/>
</dbReference>
<organism evidence="6 7">
    <name type="scientific">Senna tora</name>
    <dbReference type="NCBI Taxonomy" id="362788"/>
    <lineage>
        <taxon>Eukaryota</taxon>
        <taxon>Viridiplantae</taxon>
        <taxon>Streptophyta</taxon>
        <taxon>Embryophyta</taxon>
        <taxon>Tracheophyta</taxon>
        <taxon>Spermatophyta</taxon>
        <taxon>Magnoliopsida</taxon>
        <taxon>eudicotyledons</taxon>
        <taxon>Gunneridae</taxon>
        <taxon>Pentapetalae</taxon>
        <taxon>rosids</taxon>
        <taxon>fabids</taxon>
        <taxon>Fabales</taxon>
        <taxon>Fabaceae</taxon>
        <taxon>Caesalpinioideae</taxon>
        <taxon>Cassia clade</taxon>
        <taxon>Senna</taxon>
    </lineage>
</organism>
<evidence type="ECO:0000259" key="5">
    <source>
        <dbReference type="Pfam" id="PF08100"/>
    </source>
</evidence>
<dbReference type="Gene3D" id="3.40.50.150">
    <property type="entry name" value="Vaccinia Virus protein VP39"/>
    <property type="match status" value="2"/>
</dbReference>
<sequence>MALNSKDHQEDDSFLISAMNMCHGHILSSALNAAIELNLFEIIAKADGRHVSVTEIASQLPNSTSHEIIAFKLDRLLRLLASHSLLTCSYVANQSDDPEGERERLYAISPIGKFFVSGHNNNGGYLGLSSLMVAHPTLVDVWFNFKNAIIDEDPNLFKKVHGMPIYRYSKIDPIWNNLFNKAMENLSFIWMKRILEIYKGFEGISTLVDVGGGNAQTLKMILSKYPSIKVINFDLPHVIQNAPPHPGIEHVGGDMFASVPKGDAIILKSVCHNWSDESSIKILRKCYESLPENGKVIILELVMPEEVEQSEECQLVSNIDNYMFMVEGRVRTMNMCHGHILSAALNAAIELNLFEIIAKADGRHVSVTEIASQLPNSSTSHEIIVFRLDRLLRLLASHSLLTCSYVANQSDDNERERERLYAISPIGKFFVSGHHNNGGYLGLSSLMVAHPSFVDVWFNFKNAIIDEDPNLFKKVHGMPLYQYAKIDPIWNNLFNKAMENLSFIVMRRILKIYKGFEGISTLVDVGGGNAQTLKMILSKYPSIKAINFDLPHVIQNAPPHPGIEHVGGDMFASVPKGDAIILKSICHNWSDESSIKILRKCYDSLPENGKVIIFEFIMPEEVEQSEEAKLVSEIDNYMFIVEGRVRSEREFKSLCKRSGFSAFKFACRAFNVQGLIEFYK</sequence>
<accession>A0A835CCC9</accession>
<dbReference type="GO" id="GO:0008757">
    <property type="term" value="F:S-adenosylmethionine-dependent methyltransferase activity"/>
    <property type="evidence" value="ECO:0007669"/>
    <property type="project" value="UniProtKB-ARBA"/>
</dbReference>
<dbReference type="PROSITE" id="PS51683">
    <property type="entry name" value="SAM_OMT_II"/>
    <property type="match status" value="2"/>
</dbReference>
<keyword evidence="3" id="KW-0949">S-adenosyl-L-methionine</keyword>
<feature type="domain" description="O-methyltransferase dimerisation" evidence="5">
    <location>
        <begin position="19"/>
        <end position="117"/>
    </location>
</feature>
<dbReference type="InterPro" id="IPR036390">
    <property type="entry name" value="WH_DNA-bd_sf"/>
</dbReference>
<evidence type="ECO:0000256" key="1">
    <source>
        <dbReference type="ARBA" id="ARBA00022603"/>
    </source>
</evidence>
<dbReference type="OrthoDB" id="1606438at2759"/>
<dbReference type="InterPro" id="IPR016461">
    <property type="entry name" value="COMT-like"/>
</dbReference>
<keyword evidence="2 6" id="KW-0808">Transferase</keyword>
<dbReference type="GO" id="GO:0008171">
    <property type="term" value="F:O-methyltransferase activity"/>
    <property type="evidence" value="ECO:0007669"/>
    <property type="project" value="InterPro"/>
</dbReference>
<dbReference type="InterPro" id="IPR029063">
    <property type="entry name" value="SAM-dependent_MTases_sf"/>
</dbReference>
<evidence type="ECO:0000256" key="2">
    <source>
        <dbReference type="ARBA" id="ARBA00022679"/>
    </source>
</evidence>
<dbReference type="EMBL" id="JAAIUW010000004">
    <property type="protein sequence ID" value="KAF7836145.1"/>
    <property type="molecule type" value="Genomic_DNA"/>
</dbReference>
<gene>
    <name evidence="6" type="ORF">G2W53_011004</name>
</gene>
<dbReference type="FunFam" id="1.10.10.10:FF:000357">
    <property type="entry name" value="Caffeic acid 3-O-methyltransferase"/>
    <property type="match status" value="2"/>
</dbReference>
<dbReference type="SUPFAM" id="SSF53335">
    <property type="entry name" value="S-adenosyl-L-methionine-dependent methyltransferases"/>
    <property type="match status" value="2"/>
</dbReference>
<keyword evidence="1 6" id="KW-0489">Methyltransferase</keyword>
<dbReference type="CDD" id="cd02440">
    <property type="entry name" value="AdoMet_MTases"/>
    <property type="match status" value="2"/>
</dbReference>
<dbReference type="GO" id="GO:0046983">
    <property type="term" value="F:protein dimerization activity"/>
    <property type="evidence" value="ECO:0007669"/>
    <property type="project" value="InterPro"/>
</dbReference>
<protein>
    <submittedName>
        <fullName evidence="6">Isoliquiritigenin 2'-O-methyltransferase-like</fullName>
    </submittedName>
</protein>
<dbReference type="SUPFAM" id="SSF46785">
    <property type="entry name" value="Winged helix' DNA-binding domain"/>
    <property type="match status" value="2"/>
</dbReference>